<feature type="domain" description="GH18" evidence="1">
    <location>
        <begin position="1"/>
        <end position="82"/>
    </location>
</feature>
<reference evidence="2" key="1">
    <citation type="submission" date="2021-03" db="EMBL/GenBank/DDBJ databases">
        <authorList>
            <consortium name="Genoscope - CEA"/>
            <person name="William W."/>
        </authorList>
    </citation>
    <scope>NUCLEOTIDE SEQUENCE</scope>
    <source>
        <strain evidence="2">Doubled-haploid Pahang</strain>
    </source>
</reference>
<dbReference type="AlphaFoldDB" id="A0A8D6ZIR3"/>
<proteinExistence type="predicted"/>
<sequence>SLTSIIRDYNLDSIDIDYEHFQFDVDTFAECIGQLLTTLKKNNRVISIASIAPFDDAQVQSITKHFGRGCPYNHVNFQHPVD</sequence>
<feature type="non-terminal residue" evidence="2">
    <location>
        <position position="1"/>
    </location>
</feature>
<dbReference type="PANTHER" id="PTHR46476">
    <property type="entry name" value="CHITINASE 2-LIKE"/>
    <property type="match status" value="1"/>
</dbReference>
<dbReference type="InterPro" id="IPR017853">
    <property type="entry name" value="GH"/>
</dbReference>
<dbReference type="EMBL" id="HG996472">
    <property type="protein sequence ID" value="CAG1830552.1"/>
    <property type="molecule type" value="Genomic_DNA"/>
</dbReference>
<dbReference type="GO" id="GO:0005975">
    <property type="term" value="P:carbohydrate metabolic process"/>
    <property type="evidence" value="ECO:0007669"/>
    <property type="project" value="InterPro"/>
</dbReference>
<dbReference type="Gene3D" id="3.20.20.80">
    <property type="entry name" value="Glycosidases"/>
    <property type="match status" value="1"/>
</dbReference>
<dbReference type="SUPFAM" id="SSF51445">
    <property type="entry name" value="(Trans)glycosidases"/>
    <property type="match status" value="1"/>
</dbReference>
<name>A0A8D6ZIR3_MUSAM</name>
<accession>A0A8D6ZIR3</accession>
<protein>
    <submittedName>
        <fullName evidence="2">(wild Malaysian banana) hypothetical protein</fullName>
    </submittedName>
</protein>
<dbReference type="PROSITE" id="PS51910">
    <property type="entry name" value="GH18_2"/>
    <property type="match status" value="1"/>
</dbReference>
<gene>
    <name evidence="2" type="ORF">GSMUA_338060.1</name>
</gene>
<evidence type="ECO:0000259" key="1">
    <source>
        <dbReference type="PROSITE" id="PS51910"/>
    </source>
</evidence>
<dbReference type="InterPro" id="IPR001223">
    <property type="entry name" value="Glyco_hydro18_cat"/>
</dbReference>
<evidence type="ECO:0000313" key="2">
    <source>
        <dbReference type="EMBL" id="CAG1830552.1"/>
    </source>
</evidence>
<organism evidence="2">
    <name type="scientific">Musa acuminata subsp. malaccensis</name>
    <name type="common">Wild banana</name>
    <name type="synonym">Musa malaccensis</name>
    <dbReference type="NCBI Taxonomy" id="214687"/>
    <lineage>
        <taxon>Eukaryota</taxon>
        <taxon>Viridiplantae</taxon>
        <taxon>Streptophyta</taxon>
        <taxon>Embryophyta</taxon>
        <taxon>Tracheophyta</taxon>
        <taxon>Spermatophyta</taxon>
        <taxon>Magnoliopsida</taxon>
        <taxon>Liliopsida</taxon>
        <taxon>Zingiberales</taxon>
        <taxon>Musaceae</taxon>
        <taxon>Musa</taxon>
    </lineage>
</organism>
<dbReference type="PANTHER" id="PTHR46476:SF13">
    <property type="entry name" value="2, PUTATIVE, EXPRESSED-RELATED"/>
    <property type="match status" value="1"/>
</dbReference>